<keyword evidence="2" id="KW-1185">Reference proteome</keyword>
<protein>
    <submittedName>
        <fullName evidence="1">Uncharacterized protein</fullName>
    </submittedName>
</protein>
<dbReference type="AlphaFoldDB" id="A0A6M5YHQ6"/>
<sequence>MQRNIRVTSGGAARLYAERADTLRATSRTRLPSNEFE</sequence>
<reference evidence="2" key="1">
    <citation type="submission" date="2020-05" db="EMBL/GenBank/DDBJ databases">
        <title>Frigoriglobus tundricola gen. nov., sp. nov., a psychrotolerant cellulolytic planctomycete of the family Gemmataceae with two divergent copies of 16S rRNA gene.</title>
        <authorList>
            <person name="Kulichevskaya I.S."/>
            <person name="Ivanova A.A."/>
            <person name="Naumoff D.G."/>
            <person name="Beletsky A.V."/>
            <person name="Rijpstra W.I.C."/>
            <person name="Sinninghe Damste J.S."/>
            <person name="Mardanov A.V."/>
            <person name="Ravin N.V."/>
            <person name="Dedysh S.N."/>
        </authorList>
    </citation>
    <scope>NUCLEOTIDE SEQUENCE [LARGE SCALE GENOMIC DNA]</scope>
    <source>
        <strain evidence="2">PL17</strain>
    </source>
</reference>
<name>A0A6M5YHQ6_9BACT</name>
<evidence type="ECO:0000313" key="1">
    <source>
        <dbReference type="EMBL" id="QJW92793.1"/>
    </source>
</evidence>
<dbReference type="Proteomes" id="UP000503447">
    <property type="component" value="Chromosome"/>
</dbReference>
<gene>
    <name evidence="1" type="ORF">FTUN_0290</name>
</gene>
<dbReference type="EMBL" id="CP053452">
    <property type="protein sequence ID" value="QJW92793.1"/>
    <property type="molecule type" value="Genomic_DNA"/>
</dbReference>
<organism evidence="1 2">
    <name type="scientific">Frigoriglobus tundricola</name>
    <dbReference type="NCBI Taxonomy" id="2774151"/>
    <lineage>
        <taxon>Bacteria</taxon>
        <taxon>Pseudomonadati</taxon>
        <taxon>Planctomycetota</taxon>
        <taxon>Planctomycetia</taxon>
        <taxon>Gemmatales</taxon>
        <taxon>Gemmataceae</taxon>
        <taxon>Frigoriglobus</taxon>
    </lineage>
</organism>
<evidence type="ECO:0000313" key="2">
    <source>
        <dbReference type="Proteomes" id="UP000503447"/>
    </source>
</evidence>
<proteinExistence type="predicted"/>
<dbReference type="KEGG" id="ftj:FTUN_0290"/>
<accession>A0A6M5YHQ6</accession>